<evidence type="ECO:0000313" key="2">
    <source>
        <dbReference type="Proteomes" id="UP001642464"/>
    </source>
</evidence>
<comment type="caution">
    <text evidence="1">The sequence shown here is derived from an EMBL/GenBank/DDBJ whole genome shotgun (WGS) entry which is preliminary data.</text>
</comment>
<keyword evidence="2" id="KW-1185">Reference proteome</keyword>
<accession>A0ABP0N9D6</accession>
<organism evidence="1 2">
    <name type="scientific">Durusdinium trenchii</name>
    <dbReference type="NCBI Taxonomy" id="1381693"/>
    <lineage>
        <taxon>Eukaryota</taxon>
        <taxon>Sar</taxon>
        <taxon>Alveolata</taxon>
        <taxon>Dinophyceae</taxon>
        <taxon>Suessiales</taxon>
        <taxon>Symbiodiniaceae</taxon>
        <taxon>Durusdinium</taxon>
    </lineage>
</organism>
<dbReference type="Proteomes" id="UP001642464">
    <property type="component" value="Unassembled WGS sequence"/>
</dbReference>
<proteinExistence type="predicted"/>
<protein>
    <submittedName>
        <fullName evidence="1">Uncharacterized protein</fullName>
    </submittedName>
</protein>
<sequence>MSWTEMAMASCTTRSCARSQTSLALRDLPANGFGTKSVQRIKATVP</sequence>
<evidence type="ECO:0000313" key="1">
    <source>
        <dbReference type="EMBL" id="CAK9059004.1"/>
    </source>
</evidence>
<dbReference type="EMBL" id="CAXAMM010026469">
    <property type="protein sequence ID" value="CAK9059004.1"/>
    <property type="molecule type" value="Genomic_DNA"/>
</dbReference>
<gene>
    <name evidence="1" type="ORF">SCF082_LOCUS31346</name>
</gene>
<reference evidence="1 2" key="1">
    <citation type="submission" date="2024-02" db="EMBL/GenBank/DDBJ databases">
        <authorList>
            <person name="Chen Y."/>
            <person name="Shah S."/>
            <person name="Dougan E. K."/>
            <person name="Thang M."/>
            <person name="Chan C."/>
        </authorList>
    </citation>
    <scope>NUCLEOTIDE SEQUENCE [LARGE SCALE GENOMIC DNA]</scope>
</reference>
<name>A0ABP0N9D6_9DINO</name>